<dbReference type="InterPro" id="IPR000847">
    <property type="entry name" value="LysR_HTH_N"/>
</dbReference>
<name>A0A918XBS3_9GAMM</name>
<dbReference type="GO" id="GO:0043565">
    <property type="term" value="F:sequence-specific DNA binding"/>
    <property type="evidence" value="ECO:0007669"/>
    <property type="project" value="TreeGrafter"/>
</dbReference>
<dbReference type="GO" id="GO:0006351">
    <property type="term" value="P:DNA-templated transcription"/>
    <property type="evidence" value="ECO:0007669"/>
    <property type="project" value="TreeGrafter"/>
</dbReference>
<dbReference type="GO" id="GO:0003700">
    <property type="term" value="F:DNA-binding transcription factor activity"/>
    <property type="evidence" value="ECO:0007669"/>
    <property type="project" value="InterPro"/>
</dbReference>
<dbReference type="Proteomes" id="UP000644693">
    <property type="component" value="Unassembled WGS sequence"/>
</dbReference>
<gene>
    <name evidence="6" type="primary">gcvA</name>
    <name evidence="6" type="ORF">GCM10007053_00950</name>
</gene>
<dbReference type="CDD" id="cd08432">
    <property type="entry name" value="PBP2_GcdR_TrpI_HvrB_AmpR_like"/>
    <property type="match status" value="1"/>
</dbReference>
<dbReference type="RefSeq" id="WP_189474173.1">
    <property type="nucleotide sequence ID" value="NZ_BMYM01000001.1"/>
</dbReference>
<dbReference type="SUPFAM" id="SSF46785">
    <property type="entry name" value="Winged helix' DNA-binding domain"/>
    <property type="match status" value="1"/>
</dbReference>
<dbReference type="InterPro" id="IPR005119">
    <property type="entry name" value="LysR_subst-bd"/>
</dbReference>
<protein>
    <submittedName>
        <fullName evidence="6">Transcriptional regulator GcvA</fullName>
    </submittedName>
</protein>
<feature type="domain" description="HTH lysR-type" evidence="5">
    <location>
        <begin position="10"/>
        <end position="67"/>
    </location>
</feature>
<comment type="similarity">
    <text evidence="1">Belongs to the LysR transcriptional regulatory family.</text>
</comment>
<dbReference type="Gene3D" id="1.10.10.10">
    <property type="entry name" value="Winged helix-like DNA-binding domain superfamily/Winged helix DNA-binding domain"/>
    <property type="match status" value="1"/>
</dbReference>
<keyword evidence="4" id="KW-0804">Transcription</keyword>
<evidence type="ECO:0000313" key="6">
    <source>
        <dbReference type="EMBL" id="GHD25332.1"/>
    </source>
</evidence>
<dbReference type="PANTHER" id="PTHR30537">
    <property type="entry name" value="HTH-TYPE TRANSCRIPTIONAL REGULATOR"/>
    <property type="match status" value="1"/>
</dbReference>
<reference evidence="6" key="2">
    <citation type="submission" date="2020-09" db="EMBL/GenBank/DDBJ databases">
        <authorList>
            <person name="Sun Q."/>
            <person name="Kim S."/>
        </authorList>
    </citation>
    <scope>NUCLEOTIDE SEQUENCE</scope>
    <source>
        <strain evidence="6">KCTC 23430</strain>
    </source>
</reference>
<keyword evidence="7" id="KW-1185">Reference proteome</keyword>
<dbReference type="AlphaFoldDB" id="A0A918XBS3"/>
<dbReference type="PRINTS" id="PR00039">
    <property type="entry name" value="HTHLYSR"/>
</dbReference>
<evidence type="ECO:0000256" key="4">
    <source>
        <dbReference type="ARBA" id="ARBA00023163"/>
    </source>
</evidence>
<comment type="caution">
    <text evidence="6">The sequence shown here is derived from an EMBL/GenBank/DDBJ whole genome shotgun (WGS) entry which is preliminary data.</text>
</comment>
<dbReference type="Gene3D" id="3.40.190.10">
    <property type="entry name" value="Periplasmic binding protein-like II"/>
    <property type="match status" value="2"/>
</dbReference>
<organism evidence="6 7">
    <name type="scientific">Parahalioglobus pacificus</name>
    <dbReference type="NCBI Taxonomy" id="930806"/>
    <lineage>
        <taxon>Bacteria</taxon>
        <taxon>Pseudomonadati</taxon>
        <taxon>Pseudomonadota</taxon>
        <taxon>Gammaproteobacteria</taxon>
        <taxon>Cellvibrionales</taxon>
        <taxon>Halieaceae</taxon>
        <taxon>Parahalioglobus</taxon>
    </lineage>
</organism>
<evidence type="ECO:0000313" key="7">
    <source>
        <dbReference type="Proteomes" id="UP000644693"/>
    </source>
</evidence>
<dbReference type="InterPro" id="IPR036388">
    <property type="entry name" value="WH-like_DNA-bd_sf"/>
</dbReference>
<dbReference type="Pfam" id="PF00126">
    <property type="entry name" value="HTH_1"/>
    <property type="match status" value="1"/>
</dbReference>
<dbReference type="PANTHER" id="PTHR30537:SF74">
    <property type="entry name" value="HTH-TYPE TRANSCRIPTIONAL REGULATOR TRPI"/>
    <property type="match status" value="1"/>
</dbReference>
<evidence type="ECO:0000256" key="3">
    <source>
        <dbReference type="ARBA" id="ARBA00023125"/>
    </source>
</evidence>
<reference evidence="6" key="1">
    <citation type="journal article" date="2014" name="Int. J. Syst. Evol. Microbiol.">
        <title>Complete genome sequence of Corynebacterium casei LMG S-19264T (=DSM 44701T), isolated from a smear-ripened cheese.</title>
        <authorList>
            <consortium name="US DOE Joint Genome Institute (JGI-PGF)"/>
            <person name="Walter F."/>
            <person name="Albersmeier A."/>
            <person name="Kalinowski J."/>
            <person name="Ruckert C."/>
        </authorList>
    </citation>
    <scope>NUCLEOTIDE SEQUENCE</scope>
    <source>
        <strain evidence="6">KCTC 23430</strain>
    </source>
</reference>
<keyword evidence="3" id="KW-0238">DNA-binding</keyword>
<proteinExistence type="inferred from homology"/>
<dbReference type="EMBL" id="BMYM01000001">
    <property type="protein sequence ID" value="GHD25332.1"/>
    <property type="molecule type" value="Genomic_DNA"/>
</dbReference>
<evidence type="ECO:0000256" key="2">
    <source>
        <dbReference type="ARBA" id="ARBA00023015"/>
    </source>
</evidence>
<dbReference type="InterPro" id="IPR058163">
    <property type="entry name" value="LysR-type_TF_proteobact-type"/>
</dbReference>
<dbReference type="Pfam" id="PF03466">
    <property type="entry name" value="LysR_substrate"/>
    <property type="match status" value="1"/>
</dbReference>
<evidence type="ECO:0000256" key="1">
    <source>
        <dbReference type="ARBA" id="ARBA00009437"/>
    </source>
</evidence>
<dbReference type="SUPFAM" id="SSF53850">
    <property type="entry name" value="Periplasmic binding protein-like II"/>
    <property type="match status" value="1"/>
</dbReference>
<dbReference type="FunFam" id="1.10.10.10:FF:000038">
    <property type="entry name" value="Glycine cleavage system transcriptional activator"/>
    <property type="match status" value="1"/>
</dbReference>
<keyword evidence="2" id="KW-0805">Transcription regulation</keyword>
<dbReference type="NCBIfam" id="NF008352">
    <property type="entry name" value="PRK11139.1"/>
    <property type="match status" value="1"/>
</dbReference>
<dbReference type="InterPro" id="IPR036390">
    <property type="entry name" value="WH_DNA-bd_sf"/>
</dbReference>
<dbReference type="PROSITE" id="PS50931">
    <property type="entry name" value="HTH_LYSR"/>
    <property type="match status" value="1"/>
</dbReference>
<evidence type="ECO:0000259" key="5">
    <source>
        <dbReference type="PROSITE" id="PS50931"/>
    </source>
</evidence>
<sequence length="308" mass="34250">MHPAKSRRLPSLNALRTFEAAARHLSFKAAAEELSVSQSAISHQIKGLEDQLGLALFARQARGIELTAQGELYYPILREAFDQIAEGTRAVTSSSLVSILTLQVYSTFTSRWLLPRLARFQQEHTDVQVRLTTAQTDANFDYGDIDAAILITQPTDERLDYAHLFNVTMTPVCSASYRDTHGPFASPADLASAQLIQVYPSREDWQVWLAAHALQEIDCENGLQLESYDLALGSAAQGLGVALGQQPYIERDLASGALVELFPDNAIPNPRSWYLACRKERREQHKIALFREWLLKEVASDSSITTSS</sequence>
<accession>A0A918XBS3</accession>